<reference evidence="2 3" key="1">
    <citation type="submission" date="2019-03" db="EMBL/GenBank/DDBJ databases">
        <title>Genomics of glacier-inhabiting Cryobacterium strains.</title>
        <authorList>
            <person name="Liu Q."/>
            <person name="Xin Y.-H."/>
        </authorList>
    </citation>
    <scope>NUCLEOTIDE SEQUENCE [LARGE SCALE GENOMIC DNA]</scope>
    <source>
        <strain evidence="2 3">CGMCC 1.4292</strain>
    </source>
</reference>
<dbReference type="OrthoDB" id="4922351at2"/>
<protein>
    <submittedName>
        <fullName evidence="2">GNAT family N-acetyltransferase</fullName>
    </submittedName>
</protein>
<keyword evidence="2" id="KW-0808">Transferase</keyword>
<dbReference type="InterPro" id="IPR000182">
    <property type="entry name" value="GNAT_dom"/>
</dbReference>
<organism evidence="2 3">
    <name type="scientific">Cryobacterium psychrophilum</name>
    <dbReference type="NCBI Taxonomy" id="41988"/>
    <lineage>
        <taxon>Bacteria</taxon>
        <taxon>Bacillati</taxon>
        <taxon>Actinomycetota</taxon>
        <taxon>Actinomycetes</taxon>
        <taxon>Micrococcales</taxon>
        <taxon>Microbacteriaceae</taxon>
        <taxon>Cryobacterium</taxon>
    </lineage>
</organism>
<dbReference type="CDD" id="cd04301">
    <property type="entry name" value="NAT_SF"/>
    <property type="match status" value="1"/>
</dbReference>
<dbReference type="GO" id="GO:0016747">
    <property type="term" value="F:acyltransferase activity, transferring groups other than amino-acyl groups"/>
    <property type="evidence" value="ECO:0007669"/>
    <property type="project" value="InterPro"/>
</dbReference>
<dbReference type="PROSITE" id="PS51186">
    <property type="entry name" value="GNAT"/>
    <property type="match status" value="1"/>
</dbReference>
<dbReference type="Pfam" id="PF00583">
    <property type="entry name" value="Acetyltransf_1"/>
    <property type="match status" value="1"/>
</dbReference>
<comment type="caution">
    <text evidence="2">The sequence shown here is derived from an EMBL/GenBank/DDBJ whole genome shotgun (WGS) entry which is preliminary data.</text>
</comment>
<sequence>MSELHRSSDDVRIDAVPIPAFPGDSGWDDFAAAAEVRNGSETEGYGTTDLNFSAEEALPTWLNQAHDPMRLFVARADGRVVARGVYETLADPAAHFAWFTVQVLPPYRRRGIGTALVDHLESLARTEHRSVHVTYAVSRNAPGERLSSPTGLGRFRCRTPRYSFSCVAVSFSNRSNAAVASCCR</sequence>
<proteinExistence type="predicted"/>
<dbReference type="RefSeq" id="WP_134174245.1">
    <property type="nucleotide sequence ID" value="NZ_SODI01000001.1"/>
</dbReference>
<feature type="domain" description="N-acetyltransferase" evidence="1">
    <location>
        <begin position="16"/>
        <end position="176"/>
    </location>
</feature>
<dbReference type="SUPFAM" id="SSF55729">
    <property type="entry name" value="Acyl-CoA N-acyltransferases (Nat)"/>
    <property type="match status" value="1"/>
</dbReference>
<dbReference type="Gene3D" id="3.40.630.30">
    <property type="match status" value="1"/>
</dbReference>
<evidence type="ECO:0000313" key="3">
    <source>
        <dbReference type="Proteomes" id="UP000298218"/>
    </source>
</evidence>
<dbReference type="AlphaFoldDB" id="A0A4Y8KLS7"/>
<accession>A0A4Y8KLS7</accession>
<dbReference type="EMBL" id="SOHQ01000028">
    <property type="protein sequence ID" value="TFD78509.1"/>
    <property type="molecule type" value="Genomic_DNA"/>
</dbReference>
<dbReference type="InterPro" id="IPR016181">
    <property type="entry name" value="Acyl_CoA_acyltransferase"/>
</dbReference>
<name>A0A4Y8KLS7_9MICO</name>
<gene>
    <name evidence="2" type="ORF">E3T53_09975</name>
</gene>
<evidence type="ECO:0000259" key="1">
    <source>
        <dbReference type="PROSITE" id="PS51186"/>
    </source>
</evidence>
<keyword evidence="3" id="KW-1185">Reference proteome</keyword>
<evidence type="ECO:0000313" key="2">
    <source>
        <dbReference type="EMBL" id="TFD78509.1"/>
    </source>
</evidence>
<dbReference type="Proteomes" id="UP000298218">
    <property type="component" value="Unassembled WGS sequence"/>
</dbReference>